<dbReference type="Proteomes" id="UP000541558">
    <property type="component" value="Unassembled WGS sequence"/>
</dbReference>
<dbReference type="EMBL" id="JAACJK010000058">
    <property type="protein sequence ID" value="KAF5336472.1"/>
    <property type="molecule type" value="Genomic_DNA"/>
</dbReference>
<dbReference type="InterPro" id="IPR005301">
    <property type="entry name" value="MOB_kinase_act_fam"/>
</dbReference>
<dbReference type="SMART" id="SM01388">
    <property type="entry name" value="Mob1_phocein"/>
    <property type="match status" value="1"/>
</dbReference>
<proteinExistence type="predicted"/>
<evidence type="ECO:0000256" key="1">
    <source>
        <dbReference type="PIRSR" id="PIRSR605301-1"/>
    </source>
</evidence>
<feature type="binding site" evidence="1">
    <location>
        <position position="194"/>
    </location>
    <ligand>
        <name>Zn(2+)</name>
        <dbReference type="ChEBI" id="CHEBI:29105"/>
    </ligand>
</feature>
<feature type="compositionally biased region" description="Basic and acidic residues" evidence="2">
    <location>
        <begin position="394"/>
        <end position="407"/>
    </location>
</feature>
<feature type="binding site" evidence="1">
    <location>
        <position position="110"/>
    </location>
    <ligand>
        <name>Zn(2+)</name>
        <dbReference type="ChEBI" id="CHEBI:29105"/>
    </ligand>
</feature>
<dbReference type="Pfam" id="PF03637">
    <property type="entry name" value="Mob1_phocein"/>
    <property type="match status" value="1"/>
</dbReference>
<dbReference type="InterPro" id="IPR036703">
    <property type="entry name" value="MOB_kinase_act_sf"/>
</dbReference>
<keyword evidence="1" id="KW-0479">Metal-binding</keyword>
<feature type="region of interest" description="Disordered" evidence="2">
    <location>
        <begin position="369"/>
        <end position="546"/>
    </location>
</feature>
<dbReference type="Gene3D" id="1.20.140.30">
    <property type="entry name" value="MOB kinase activator"/>
    <property type="match status" value="1"/>
</dbReference>
<organism evidence="3 4">
    <name type="scientific">Ephemerocybe angulata</name>
    <dbReference type="NCBI Taxonomy" id="980116"/>
    <lineage>
        <taxon>Eukaryota</taxon>
        <taxon>Fungi</taxon>
        <taxon>Dikarya</taxon>
        <taxon>Basidiomycota</taxon>
        <taxon>Agaricomycotina</taxon>
        <taxon>Agaricomycetes</taxon>
        <taxon>Agaricomycetidae</taxon>
        <taxon>Agaricales</taxon>
        <taxon>Agaricineae</taxon>
        <taxon>Psathyrellaceae</taxon>
        <taxon>Ephemerocybe</taxon>
    </lineage>
</organism>
<dbReference type="SUPFAM" id="SSF101152">
    <property type="entry name" value="Mob1/phocein"/>
    <property type="match status" value="1"/>
</dbReference>
<sequence length="546" mass="59186">MAAGIQRPLRGSRISTFYPIKTLPSLASLESAFQLQEYISLLIRLDIHDVEAITSLPGKDKEGESSDTATEEKEGEKQVNVDEACWVYEQLRRLAQDLTHPLITTLQQECTRNSCPEMKAGEWLYLCVAHGNEGSMEQCCAIDYILHTLDSATALLNSPRAFPSRLQIPATSHRHFSSLARRLGRIFAHAYFHHREAFEQAEVESSLYARFLALSSKFELVPPEFLPIPPEAFNASHDDEDNHDRGPVPAPRLNAAAVEHHAAGEGGAGAPHLQAQPSEPNLLSHGLSLEVPSPSPPGLAAENSPRRGRNRTDTMVPSEASSIIEELAARAAETPADLLLSPTEDEFAPSIKTARPEVESVISQEVLADIPTVEAAVEEEEEDEDEEDEEDEEKVPADEVKLFHVDEPGLEPPVGLPADPEAELAEAKQEEAVPEGVAPPPSTEFTQELPTNEPSLQDEPKAEVEKAEEATLEPAPPAPEADASETATDAPSTEQPDVKAESKKEEVEGGSSKEEVEVKENPVPEASEPAKEAEKEDASSSSAPAA</sequence>
<feature type="compositionally biased region" description="Basic and acidic residues" evidence="2">
    <location>
        <begin position="58"/>
        <end position="77"/>
    </location>
</feature>
<feature type="binding site" evidence="1">
    <location>
        <position position="115"/>
    </location>
    <ligand>
        <name>Zn(2+)</name>
        <dbReference type="ChEBI" id="CHEBI:29105"/>
    </ligand>
</feature>
<reference evidence="3 4" key="1">
    <citation type="journal article" date="2020" name="ISME J.">
        <title>Uncovering the hidden diversity of litter-decomposition mechanisms in mushroom-forming fungi.</title>
        <authorList>
            <person name="Floudas D."/>
            <person name="Bentzer J."/>
            <person name="Ahren D."/>
            <person name="Johansson T."/>
            <person name="Persson P."/>
            <person name="Tunlid A."/>
        </authorList>
    </citation>
    <scope>NUCLEOTIDE SEQUENCE [LARGE SCALE GENOMIC DNA]</scope>
    <source>
        <strain evidence="3 4">CBS 175.51</strain>
    </source>
</reference>
<feature type="compositionally biased region" description="Basic and acidic residues" evidence="2">
    <location>
        <begin position="236"/>
        <end position="246"/>
    </location>
</feature>
<evidence type="ECO:0008006" key="5">
    <source>
        <dbReference type="Google" id="ProtNLM"/>
    </source>
</evidence>
<accession>A0A8H5C9G7</accession>
<feature type="region of interest" description="Disordered" evidence="2">
    <location>
        <begin position="231"/>
        <end position="316"/>
    </location>
</feature>
<feature type="compositionally biased region" description="Low complexity" evidence="2">
    <location>
        <begin position="480"/>
        <end position="494"/>
    </location>
</feature>
<feature type="compositionally biased region" description="Acidic residues" evidence="2">
    <location>
        <begin position="376"/>
        <end position="393"/>
    </location>
</feature>
<feature type="binding site" evidence="1">
    <location>
        <position position="189"/>
    </location>
    <ligand>
        <name>Zn(2+)</name>
        <dbReference type="ChEBI" id="CHEBI:29105"/>
    </ligand>
</feature>
<comment type="caution">
    <text evidence="3">The sequence shown here is derived from an EMBL/GenBank/DDBJ whole genome shotgun (WGS) entry which is preliminary data.</text>
</comment>
<feature type="compositionally biased region" description="Basic and acidic residues" evidence="2">
    <location>
        <begin position="496"/>
        <end position="538"/>
    </location>
</feature>
<feature type="region of interest" description="Disordered" evidence="2">
    <location>
        <begin position="56"/>
        <end position="77"/>
    </location>
</feature>
<protein>
    <recommendedName>
        <fullName evidence="5">Mob1/phocein</fullName>
    </recommendedName>
</protein>
<keyword evidence="4" id="KW-1185">Reference proteome</keyword>
<keyword evidence="1" id="KW-0862">Zinc</keyword>
<feature type="compositionally biased region" description="Polar residues" evidence="2">
    <location>
        <begin position="443"/>
        <end position="455"/>
    </location>
</feature>
<dbReference type="AlphaFoldDB" id="A0A8H5C9G7"/>
<dbReference type="PANTHER" id="PTHR22599">
    <property type="entry name" value="MPS ONE BINDER KINASE ACTIVATOR-LIKE MOB"/>
    <property type="match status" value="1"/>
</dbReference>
<evidence type="ECO:0000313" key="4">
    <source>
        <dbReference type="Proteomes" id="UP000541558"/>
    </source>
</evidence>
<name>A0A8H5C9G7_9AGAR</name>
<feature type="compositionally biased region" description="Basic and acidic residues" evidence="2">
    <location>
        <begin position="458"/>
        <end position="469"/>
    </location>
</feature>
<evidence type="ECO:0000313" key="3">
    <source>
        <dbReference type="EMBL" id="KAF5336472.1"/>
    </source>
</evidence>
<gene>
    <name evidence="3" type="ORF">D9611_006647</name>
</gene>
<dbReference type="OrthoDB" id="10262609at2759"/>
<evidence type="ECO:0000256" key="2">
    <source>
        <dbReference type="SAM" id="MobiDB-lite"/>
    </source>
</evidence>